<evidence type="ECO:0000256" key="1">
    <source>
        <dbReference type="ARBA" id="ARBA00022630"/>
    </source>
</evidence>
<dbReference type="Pfam" id="PF00724">
    <property type="entry name" value="Oxidored_FMN"/>
    <property type="match status" value="1"/>
</dbReference>
<evidence type="ECO:0000313" key="4">
    <source>
        <dbReference type="EMBL" id="PHZ84720.1"/>
    </source>
</evidence>
<organism evidence="4 5">
    <name type="scientific">Paremcibacter congregatus</name>
    <dbReference type="NCBI Taxonomy" id="2043170"/>
    <lineage>
        <taxon>Bacteria</taxon>
        <taxon>Pseudomonadati</taxon>
        <taxon>Pseudomonadota</taxon>
        <taxon>Alphaproteobacteria</taxon>
        <taxon>Emcibacterales</taxon>
        <taxon>Emcibacteraceae</taxon>
        <taxon>Paremcibacter</taxon>
    </lineage>
</organism>
<dbReference type="RefSeq" id="WP_099472990.1">
    <property type="nucleotide sequence ID" value="NZ_CP041025.1"/>
</dbReference>
<dbReference type="InterPro" id="IPR001155">
    <property type="entry name" value="OxRdtase_FMN_N"/>
</dbReference>
<dbReference type="InParanoid" id="A0A2G4YR24"/>
<proteinExistence type="predicted"/>
<evidence type="ECO:0000313" key="5">
    <source>
        <dbReference type="Proteomes" id="UP000229730"/>
    </source>
</evidence>
<dbReference type="Proteomes" id="UP000229730">
    <property type="component" value="Unassembled WGS sequence"/>
</dbReference>
<dbReference type="EMBL" id="PDEM01000023">
    <property type="protein sequence ID" value="PHZ84720.1"/>
    <property type="molecule type" value="Genomic_DNA"/>
</dbReference>
<feature type="domain" description="NADH:flavin oxidoreductase/NADH oxidase N-terminal" evidence="3">
    <location>
        <begin position="8"/>
        <end position="343"/>
    </location>
</feature>
<dbReference type="PANTHER" id="PTHR43656">
    <property type="entry name" value="BINDING OXIDOREDUCTASE, PUTATIVE (AFU_ORTHOLOGUE AFUA_2G08260)-RELATED"/>
    <property type="match status" value="1"/>
</dbReference>
<keyword evidence="2" id="KW-0560">Oxidoreductase</keyword>
<comment type="caution">
    <text evidence="4">The sequence shown here is derived from an EMBL/GenBank/DDBJ whole genome shotgun (WGS) entry which is preliminary data.</text>
</comment>
<reference evidence="4 5" key="1">
    <citation type="submission" date="2017-10" db="EMBL/GenBank/DDBJ databases">
        <title>Frigbacter circumglobatus gen. nov. sp. nov., isolated from sediment cultured in situ.</title>
        <authorList>
            <person name="Zhao Z."/>
        </authorList>
    </citation>
    <scope>NUCLEOTIDE SEQUENCE [LARGE SCALE GENOMIC DNA]</scope>
    <source>
        <strain evidence="4 5">ZYL</strain>
    </source>
</reference>
<dbReference type="GO" id="GO:0010181">
    <property type="term" value="F:FMN binding"/>
    <property type="evidence" value="ECO:0007669"/>
    <property type="project" value="InterPro"/>
</dbReference>
<dbReference type="PANTHER" id="PTHR43656:SF2">
    <property type="entry name" value="BINDING OXIDOREDUCTASE, PUTATIVE (AFU_ORTHOLOGUE AFUA_2G08260)-RELATED"/>
    <property type="match status" value="1"/>
</dbReference>
<keyword evidence="1" id="KW-0285">Flavoprotein</keyword>
<name>A0A2G4YR24_9PROT</name>
<accession>A0A2G4YR24</accession>
<sequence length="378" mass="41736">MPNTLPILTPAFINDTLINNRIILAPMSRASAEDDGTPTQNMMTYYESFAKGGYGLLITEGTYTDANYAQSYANQPGMVTERHKLGWQNVTQAVKKTNGKIILQIFHAGALSQHVTQSYAPSAVKPAGTMLEGYGHKQGAYDIPKTLDLNDIQAIKQGFVQAAQLAEEAGFDGVEIHCANGYLLDQFLTDYSNERDDQYGGPLQNRIRLTCEIIREIKQRTGYAFIIGVRLSQSKANNLDYFWPNGVTDAHAIFTSVADAGVHYIHLASDMKGYTYHSRTKDKINLTAYARDVTGLPVLANGGLHDIELANAVIDKKQADFIAVGKSAMVNPDLPQKIQAGKPISEFTFDVFKYGVSIEGQLKWQSENETRRGRPEKS</sequence>
<dbReference type="FunCoup" id="A0A2G4YR24">
    <property type="interactions" value="335"/>
</dbReference>
<dbReference type="GO" id="GO:0016491">
    <property type="term" value="F:oxidoreductase activity"/>
    <property type="evidence" value="ECO:0007669"/>
    <property type="project" value="UniProtKB-KW"/>
</dbReference>
<dbReference type="InterPro" id="IPR013785">
    <property type="entry name" value="Aldolase_TIM"/>
</dbReference>
<dbReference type="CDD" id="cd02803">
    <property type="entry name" value="OYE_like_FMN_family"/>
    <property type="match status" value="1"/>
</dbReference>
<dbReference type="InterPro" id="IPR051799">
    <property type="entry name" value="NADH_flavin_oxidoreductase"/>
</dbReference>
<evidence type="ECO:0000256" key="2">
    <source>
        <dbReference type="ARBA" id="ARBA00023002"/>
    </source>
</evidence>
<keyword evidence="5" id="KW-1185">Reference proteome</keyword>
<dbReference type="OrthoDB" id="9804454at2"/>
<gene>
    <name evidence="4" type="ORF">CRD36_10565</name>
</gene>
<dbReference type="Gene3D" id="3.20.20.70">
    <property type="entry name" value="Aldolase class I"/>
    <property type="match status" value="1"/>
</dbReference>
<evidence type="ECO:0000259" key="3">
    <source>
        <dbReference type="Pfam" id="PF00724"/>
    </source>
</evidence>
<protein>
    <submittedName>
        <fullName evidence="4">Oxidoreductase</fullName>
    </submittedName>
</protein>
<dbReference type="SUPFAM" id="SSF51395">
    <property type="entry name" value="FMN-linked oxidoreductases"/>
    <property type="match status" value="1"/>
</dbReference>
<dbReference type="AlphaFoldDB" id="A0A2G4YR24"/>